<dbReference type="InterPro" id="IPR036881">
    <property type="entry name" value="Glyco_hydro_3_C_sf"/>
</dbReference>
<feature type="signal peptide" evidence="7">
    <location>
        <begin position="1"/>
        <end position="19"/>
    </location>
</feature>
<evidence type="ECO:0000313" key="9">
    <source>
        <dbReference type="EMBL" id="ORX52068.1"/>
    </source>
</evidence>
<dbReference type="GO" id="GO:0005975">
    <property type="term" value="P:carbohydrate metabolic process"/>
    <property type="evidence" value="ECO:0007669"/>
    <property type="project" value="InterPro"/>
</dbReference>
<feature type="non-terminal residue" evidence="9">
    <location>
        <position position="403"/>
    </location>
</feature>
<dbReference type="Pfam" id="PF01915">
    <property type="entry name" value="Glyco_hydro_3_C"/>
    <property type="match status" value="1"/>
</dbReference>
<keyword evidence="10" id="KW-1185">Reference proteome</keyword>
<dbReference type="EC" id="3.2.1.21" evidence="3"/>
<evidence type="ECO:0000313" key="10">
    <source>
        <dbReference type="Proteomes" id="UP000193719"/>
    </source>
</evidence>
<proteinExistence type="inferred from homology"/>
<evidence type="ECO:0000256" key="5">
    <source>
        <dbReference type="ARBA" id="ARBA00023295"/>
    </source>
</evidence>
<dbReference type="Gene3D" id="3.40.50.1700">
    <property type="entry name" value="Glycoside hydrolase family 3 C-terminal domain"/>
    <property type="match status" value="1"/>
</dbReference>
<reference evidence="9 10" key="1">
    <citation type="submission" date="2016-08" db="EMBL/GenBank/DDBJ databases">
        <title>Genomes of anaerobic fungi encode conserved fungal cellulosomes for biomass hydrolysis.</title>
        <authorList>
            <consortium name="DOE Joint Genome Institute"/>
            <person name="Haitjema C.H."/>
            <person name="Gilmore S.P."/>
            <person name="Henske J.K."/>
            <person name="Solomon K.V."/>
            <person name="De Groot R."/>
            <person name="Kuo A."/>
            <person name="Mondo S.J."/>
            <person name="Salamov A.A."/>
            <person name="Labutti K."/>
            <person name="Zhao Z."/>
            <person name="Chiniquy J."/>
            <person name="Barry K."/>
            <person name="Brewer H.M."/>
            <person name="Purvine S.O."/>
            <person name="Wright A.T."/>
            <person name="Boxma B."/>
            <person name="Van Alen T."/>
            <person name="Hackstein J.H."/>
            <person name="Baker S.E."/>
            <person name="Grigoriev I.V."/>
            <person name="O'Malley M.A."/>
        </authorList>
    </citation>
    <scope>NUCLEOTIDE SEQUENCE [LARGE SCALE GENOMIC DNA]</scope>
    <source>
        <strain evidence="10">finn</strain>
    </source>
</reference>
<dbReference type="EMBL" id="MCFH01000016">
    <property type="protein sequence ID" value="ORX52068.1"/>
    <property type="molecule type" value="Genomic_DNA"/>
</dbReference>
<dbReference type="Gene3D" id="2.60.40.10">
    <property type="entry name" value="Immunoglobulins"/>
    <property type="match status" value="1"/>
</dbReference>
<protein>
    <recommendedName>
        <fullName evidence="3">beta-glucosidase</fullName>
        <ecNumber evidence="3">3.2.1.21</ecNumber>
    </recommendedName>
</protein>
<organism evidence="9 10">
    <name type="scientific">Piromyces finnis</name>
    <dbReference type="NCBI Taxonomy" id="1754191"/>
    <lineage>
        <taxon>Eukaryota</taxon>
        <taxon>Fungi</taxon>
        <taxon>Fungi incertae sedis</taxon>
        <taxon>Chytridiomycota</taxon>
        <taxon>Chytridiomycota incertae sedis</taxon>
        <taxon>Neocallimastigomycetes</taxon>
        <taxon>Neocallimastigales</taxon>
        <taxon>Neocallimastigaceae</taxon>
        <taxon>Piromyces</taxon>
    </lineage>
</organism>
<dbReference type="InterPro" id="IPR002772">
    <property type="entry name" value="Glyco_hydro_3_C"/>
</dbReference>
<sequence>MKFSSILLVCAFNAFLAHAIPANVAENSIEIISDVENLEYNQNEIATDVAEAETTEAEDEINAYEIEHQNILDQHLSECTVLLRKNGDFPLSRKEKKIYLYGNGVRKTVKGGLGSGDIQTRTFDTIETAFKKEGFEILTNDYLDAYDECYEKAHKKYIDSIKAEFDYENAYAFVVNHFSVIMNEPECDLPVQKRGNLAIYVLSRNSGEGVDRTVEKGDVYLTETERKTIKTLARGFKKFMLVLNTGGPVDLSGLEEVKNILVLSQLGAHTSKTLVDLVTGEKYPSGKLATTWTKYEDYYANVGNLTDTDYVEGVYVGYRYFDTADVDVLFPFGHGLGYTDFKNSVKNVRISGDKVTVDASVTNVGKFKGKEVLELYLSKPSTSKFDEPYQILVNFAKSKELSP</sequence>
<evidence type="ECO:0000259" key="8">
    <source>
        <dbReference type="Pfam" id="PF01915"/>
    </source>
</evidence>
<dbReference type="GO" id="GO:0008422">
    <property type="term" value="F:beta-glucosidase activity"/>
    <property type="evidence" value="ECO:0007669"/>
    <property type="project" value="UniProtKB-EC"/>
</dbReference>
<feature type="coiled-coil region" evidence="6">
    <location>
        <begin position="47"/>
        <end position="74"/>
    </location>
</feature>
<evidence type="ECO:0000256" key="4">
    <source>
        <dbReference type="ARBA" id="ARBA00022801"/>
    </source>
</evidence>
<evidence type="ECO:0000256" key="3">
    <source>
        <dbReference type="ARBA" id="ARBA00012744"/>
    </source>
</evidence>
<accession>A0A1Y1VBD3</accession>
<keyword evidence="7" id="KW-0732">Signal</keyword>
<evidence type="ECO:0000256" key="7">
    <source>
        <dbReference type="SAM" id="SignalP"/>
    </source>
</evidence>
<feature type="chain" id="PRO_5012779109" description="beta-glucosidase" evidence="7">
    <location>
        <begin position="20"/>
        <end position="403"/>
    </location>
</feature>
<evidence type="ECO:0000256" key="6">
    <source>
        <dbReference type="SAM" id="Coils"/>
    </source>
</evidence>
<keyword evidence="6" id="KW-0175">Coiled coil</keyword>
<reference evidence="9 10" key="2">
    <citation type="submission" date="2016-08" db="EMBL/GenBank/DDBJ databases">
        <title>Pervasive Adenine N6-methylation of Active Genes in Fungi.</title>
        <authorList>
            <consortium name="DOE Joint Genome Institute"/>
            <person name="Mondo S.J."/>
            <person name="Dannebaum R.O."/>
            <person name="Kuo R.C."/>
            <person name="Labutti K."/>
            <person name="Haridas S."/>
            <person name="Kuo A."/>
            <person name="Salamov A."/>
            <person name="Ahrendt S.R."/>
            <person name="Lipzen A."/>
            <person name="Sullivan W."/>
            <person name="Andreopoulos W.B."/>
            <person name="Clum A."/>
            <person name="Lindquist E."/>
            <person name="Daum C."/>
            <person name="Ramamoorthy G.K."/>
            <person name="Gryganskyi A."/>
            <person name="Culley D."/>
            <person name="Magnuson J.K."/>
            <person name="James T.Y."/>
            <person name="O'Malley M.A."/>
            <person name="Stajich J.E."/>
            <person name="Spatafora J.W."/>
            <person name="Visel A."/>
            <person name="Grigoriev I.V."/>
        </authorList>
    </citation>
    <scope>NUCLEOTIDE SEQUENCE [LARGE SCALE GENOMIC DNA]</scope>
    <source>
        <strain evidence="10">finn</strain>
    </source>
</reference>
<dbReference type="SUPFAM" id="SSF52279">
    <property type="entry name" value="Beta-D-glucan exohydrolase, C-terminal domain"/>
    <property type="match status" value="1"/>
</dbReference>
<keyword evidence="4 9" id="KW-0378">Hydrolase</keyword>
<keyword evidence="5" id="KW-0326">Glycosidase</keyword>
<dbReference type="AlphaFoldDB" id="A0A1Y1VBD3"/>
<comment type="catalytic activity">
    <reaction evidence="1">
        <text>Hydrolysis of terminal, non-reducing beta-D-glucosyl residues with release of beta-D-glucose.</text>
        <dbReference type="EC" id="3.2.1.21"/>
    </reaction>
</comment>
<dbReference type="Proteomes" id="UP000193719">
    <property type="component" value="Unassembled WGS sequence"/>
</dbReference>
<evidence type="ECO:0000256" key="2">
    <source>
        <dbReference type="ARBA" id="ARBA00005336"/>
    </source>
</evidence>
<name>A0A1Y1VBD3_9FUNG</name>
<dbReference type="PANTHER" id="PTHR42715:SF10">
    <property type="entry name" value="BETA-GLUCOSIDASE"/>
    <property type="match status" value="1"/>
</dbReference>
<dbReference type="InterPro" id="IPR013783">
    <property type="entry name" value="Ig-like_fold"/>
</dbReference>
<dbReference type="STRING" id="1754191.A0A1Y1VBD3"/>
<feature type="domain" description="Glycoside hydrolase family 3 C-terminal" evidence="8">
    <location>
        <begin position="80"/>
        <end position="338"/>
    </location>
</feature>
<dbReference type="PANTHER" id="PTHR42715">
    <property type="entry name" value="BETA-GLUCOSIDASE"/>
    <property type="match status" value="1"/>
</dbReference>
<dbReference type="InterPro" id="IPR050288">
    <property type="entry name" value="Cellulose_deg_GH3"/>
</dbReference>
<comment type="similarity">
    <text evidence="2">Belongs to the glycosyl hydrolase 3 family.</text>
</comment>
<dbReference type="OrthoDB" id="47059at2759"/>
<gene>
    <name evidence="9" type="ORF">BCR36DRAFT_33075</name>
</gene>
<evidence type="ECO:0000256" key="1">
    <source>
        <dbReference type="ARBA" id="ARBA00000448"/>
    </source>
</evidence>
<comment type="caution">
    <text evidence="9">The sequence shown here is derived from an EMBL/GenBank/DDBJ whole genome shotgun (WGS) entry which is preliminary data.</text>
</comment>